<dbReference type="InterPro" id="IPR007434">
    <property type="entry name" value="FemAB-like"/>
</dbReference>
<dbReference type="EMBL" id="ACJN02000001">
    <property type="protein sequence ID" value="EFI35902.1"/>
    <property type="molecule type" value="Genomic_DNA"/>
</dbReference>
<proteinExistence type="predicted"/>
<dbReference type="PANTHER" id="PTHR47017:SF1">
    <property type="entry name" value="ACYL-COA"/>
    <property type="match status" value="1"/>
</dbReference>
<comment type="caution">
    <text evidence="1">The sequence shown here is derived from an EMBL/GenBank/DDBJ whole genome shotgun (WGS) entry which is preliminary data.</text>
</comment>
<dbReference type="Pfam" id="PF04339">
    <property type="entry name" value="FemAB_like"/>
    <property type="match status" value="1"/>
</dbReference>
<reference evidence="1" key="1">
    <citation type="submission" date="2010-05" db="EMBL/GenBank/DDBJ databases">
        <title>The draft genome of Desulfonatronospira thiodismutans ASO3-1.</title>
        <authorList>
            <consortium name="US DOE Joint Genome Institute (JGI-PGF)"/>
            <person name="Lucas S."/>
            <person name="Copeland A."/>
            <person name="Lapidus A."/>
            <person name="Cheng J.-F."/>
            <person name="Bruce D."/>
            <person name="Goodwin L."/>
            <person name="Pitluck S."/>
            <person name="Chertkov O."/>
            <person name="Brettin T."/>
            <person name="Detter J.C."/>
            <person name="Han C."/>
            <person name="Land M.L."/>
            <person name="Hauser L."/>
            <person name="Kyrpides N."/>
            <person name="Mikhailova N."/>
            <person name="Muyzer G."/>
            <person name="Woyke T."/>
        </authorList>
    </citation>
    <scope>NUCLEOTIDE SEQUENCE [LARGE SCALE GENOMIC DNA]</scope>
    <source>
        <strain evidence="1">ASO3-1</strain>
    </source>
</reference>
<evidence type="ECO:0000313" key="2">
    <source>
        <dbReference type="Proteomes" id="UP000005496"/>
    </source>
</evidence>
<dbReference type="PANTHER" id="PTHR47017">
    <property type="entry name" value="ACYL-COA"/>
    <property type="match status" value="1"/>
</dbReference>
<dbReference type="Gene3D" id="3.40.630.30">
    <property type="match status" value="1"/>
</dbReference>
<dbReference type="RefSeq" id="WP_008869030.1">
    <property type="nucleotide sequence ID" value="NZ_ACJN02000001.1"/>
</dbReference>
<dbReference type="Proteomes" id="UP000005496">
    <property type="component" value="Unassembled WGS sequence"/>
</dbReference>
<keyword evidence="2" id="KW-1185">Reference proteome</keyword>
<gene>
    <name evidence="1" type="ORF">Dthio_PD3341</name>
</gene>
<accession>D6SMJ1</accession>
<evidence type="ECO:0008006" key="3">
    <source>
        <dbReference type="Google" id="ProtNLM"/>
    </source>
</evidence>
<organism evidence="1 2">
    <name type="scientific">Desulfonatronospira thiodismutans ASO3-1</name>
    <dbReference type="NCBI Taxonomy" id="555779"/>
    <lineage>
        <taxon>Bacteria</taxon>
        <taxon>Pseudomonadati</taxon>
        <taxon>Thermodesulfobacteriota</taxon>
        <taxon>Desulfovibrionia</taxon>
        <taxon>Desulfovibrionales</taxon>
        <taxon>Desulfonatronovibrionaceae</taxon>
        <taxon>Desulfonatronospira</taxon>
    </lineage>
</organism>
<dbReference type="SUPFAM" id="SSF55729">
    <property type="entry name" value="Acyl-CoA N-acyltransferases (Nat)"/>
    <property type="match status" value="1"/>
</dbReference>
<name>D6SMJ1_9BACT</name>
<sequence length="388" mass="45674">MHDLMDTEQGFYFKWHDSIQQIPGTDWDTLTRDLDTPFLDWEWLHLLEESGSVSPEAGWQPCHLGLYSSHRLIAAAPLYIKYHSQGEFVFDQQIARLAMRLNRAYYPKLVGMSPFTPLKAYRFLVHPGQDQDALVRLMQEEIENFCLRHNLSGAHYHFVDHPWMKLLNTKNFASWLHPGFVWENHGYRDFDAFLAGFKSSRRKNIKKERSKLATQGIRIQALTGDDIQPEHLQSMYNFYLHTNQKYFPWSCKYLTREFFLGLTRDLKKQVLLLAALGEEHQEPLGMSMLLFSKDRLFGRYWGGMDNLPFLHFSLCYYEPINWAIQQGIQTFDPGMGGEHKLPRGFRLVPNYSLHRIFDPQLQHILSTCLQEANMHLQQNMDELNRTLN</sequence>
<dbReference type="AlphaFoldDB" id="D6SMJ1"/>
<dbReference type="InterPro" id="IPR016181">
    <property type="entry name" value="Acyl_CoA_acyltransferase"/>
</dbReference>
<dbReference type="eggNOG" id="COG3146">
    <property type="taxonomic scope" value="Bacteria"/>
</dbReference>
<evidence type="ECO:0000313" key="1">
    <source>
        <dbReference type="EMBL" id="EFI35902.1"/>
    </source>
</evidence>
<protein>
    <recommendedName>
        <fullName evidence="3">GNAT family N-acetyltransferase</fullName>
    </recommendedName>
</protein>
<dbReference type="OrthoDB" id="9776898at2"/>